<evidence type="ECO:0000313" key="7">
    <source>
        <dbReference type="Proteomes" id="UP000076023"/>
    </source>
</evidence>
<dbReference type="AlphaFoldDB" id="A0A146GCU5"/>
<dbReference type="STRING" id="690879.TSACC_3245"/>
<dbReference type="PANTHER" id="PTHR46796">
    <property type="entry name" value="HTH-TYPE TRANSCRIPTIONAL ACTIVATOR RHAS-RELATED"/>
    <property type="match status" value="1"/>
</dbReference>
<reference evidence="7" key="1">
    <citation type="journal article" date="2017" name="Genome Announc.">
        <title>Draft Genome Sequence of Terrimicrobium sacchariphilum NM-5T, a Facultative Anaerobic Soil Bacterium of the Class Spartobacteria.</title>
        <authorList>
            <person name="Qiu Y.L."/>
            <person name="Tourlousse D.M."/>
            <person name="Matsuura N."/>
            <person name="Ohashi A."/>
            <person name="Sekiguchi Y."/>
        </authorList>
    </citation>
    <scope>NUCLEOTIDE SEQUENCE [LARGE SCALE GENOMIC DNA]</scope>
    <source>
        <strain evidence="7">NM-5</strain>
    </source>
</reference>
<dbReference type="InterPro" id="IPR018062">
    <property type="entry name" value="HTH_AraC-typ_CS"/>
</dbReference>
<dbReference type="InterPro" id="IPR037923">
    <property type="entry name" value="HTH-like"/>
</dbReference>
<accession>A0A146GCU5</accession>
<dbReference type="InterPro" id="IPR003313">
    <property type="entry name" value="AraC-bd"/>
</dbReference>
<evidence type="ECO:0000259" key="5">
    <source>
        <dbReference type="PROSITE" id="PS01124"/>
    </source>
</evidence>
<dbReference type="Gene3D" id="2.60.120.10">
    <property type="entry name" value="Jelly Rolls"/>
    <property type="match status" value="1"/>
</dbReference>
<gene>
    <name evidence="6" type="ORF">TSACC_3245</name>
</gene>
<evidence type="ECO:0000313" key="6">
    <source>
        <dbReference type="EMBL" id="GAT35181.1"/>
    </source>
</evidence>
<dbReference type="InterPro" id="IPR050204">
    <property type="entry name" value="AraC_XylS_family_regulators"/>
</dbReference>
<dbReference type="PROSITE" id="PS00041">
    <property type="entry name" value="HTH_ARAC_FAMILY_1"/>
    <property type="match status" value="1"/>
</dbReference>
<dbReference type="OrthoDB" id="9791615at2"/>
<keyword evidence="7" id="KW-1185">Reference proteome</keyword>
<keyword evidence="4" id="KW-0804">Transcription</keyword>
<dbReference type="GO" id="GO:0043565">
    <property type="term" value="F:sequence-specific DNA binding"/>
    <property type="evidence" value="ECO:0007669"/>
    <property type="project" value="InterPro"/>
</dbReference>
<dbReference type="FunCoup" id="A0A146GCU5">
    <property type="interactions" value="16"/>
</dbReference>
<evidence type="ECO:0000256" key="3">
    <source>
        <dbReference type="ARBA" id="ARBA00023159"/>
    </source>
</evidence>
<dbReference type="SUPFAM" id="SSF46689">
    <property type="entry name" value="Homeodomain-like"/>
    <property type="match status" value="2"/>
</dbReference>
<dbReference type="GO" id="GO:0003700">
    <property type="term" value="F:DNA-binding transcription factor activity"/>
    <property type="evidence" value="ECO:0007669"/>
    <property type="project" value="InterPro"/>
</dbReference>
<dbReference type="Gene3D" id="1.10.10.60">
    <property type="entry name" value="Homeodomain-like"/>
    <property type="match status" value="2"/>
</dbReference>
<evidence type="ECO:0000256" key="4">
    <source>
        <dbReference type="ARBA" id="ARBA00023163"/>
    </source>
</evidence>
<dbReference type="InterPro" id="IPR014710">
    <property type="entry name" value="RmlC-like_jellyroll"/>
</dbReference>
<dbReference type="PRINTS" id="PR00032">
    <property type="entry name" value="HTHARAC"/>
</dbReference>
<dbReference type="RefSeq" id="WP_075081016.1">
    <property type="nucleotide sequence ID" value="NZ_BDCO01000003.1"/>
</dbReference>
<evidence type="ECO:0000256" key="1">
    <source>
        <dbReference type="ARBA" id="ARBA00023015"/>
    </source>
</evidence>
<dbReference type="SUPFAM" id="SSF51215">
    <property type="entry name" value="Regulatory protein AraC"/>
    <property type="match status" value="1"/>
</dbReference>
<name>A0A146GCU5_TERSA</name>
<dbReference type="EMBL" id="BDCO01000003">
    <property type="protein sequence ID" value="GAT35181.1"/>
    <property type="molecule type" value="Genomic_DNA"/>
</dbReference>
<dbReference type="InParanoid" id="A0A146GCU5"/>
<feature type="domain" description="HTH araC/xylS-type" evidence="5">
    <location>
        <begin position="210"/>
        <end position="308"/>
    </location>
</feature>
<dbReference type="PROSITE" id="PS01124">
    <property type="entry name" value="HTH_ARAC_FAMILY_2"/>
    <property type="match status" value="1"/>
</dbReference>
<dbReference type="InterPro" id="IPR020449">
    <property type="entry name" value="Tscrpt_reg_AraC-type_HTH"/>
</dbReference>
<keyword evidence="2 6" id="KW-0238">DNA-binding</keyword>
<dbReference type="Pfam" id="PF12833">
    <property type="entry name" value="HTH_18"/>
    <property type="match status" value="1"/>
</dbReference>
<protein>
    <submittedName>
        <fullName evidence="6">AraC-type DNA-binding protein</fullName>
    </submittedName>
</protein>
<comment type="caution">
    <text evidence="6">The sequence shown here is derived from an EMBL/GenBank/DDBJ whole genome shotgun (WGS) entry which is preliminary data.</text>
</comment>
<dbReference type="InterPro" id="IPR009057">
    <property type="entry name" value="Homeodomain-like_sf"/>
</dbReference>
<keyword evidence="1" id="KW-0805">Transcription regulation</keyword>
<sequence length="311" mass="35649">MRRSQKEDRSLDDLAWLGEVRDVHHPINPSQPLIVRSKIVHSGASRFQPTVPHPEQHPYCELGIVLEGKIIQFVGSEKLERLPGSILLMGPGVPHYALHFNYPHRSITVHFLPILLLEMGPRGDGARMLSRFTSSQSINEAVLRLPPAFRKEIIEMFETMAREYDEKQIGSELRLRALLMEILVRILRWEDSDRNSPRSLPDQPNWIQIEKALRFIQENYSEPLYVEQIAKASGLSVNRLQSIFRDTVGMSCVHYLRAYRISQAKALLCVPEMRVTEVALAVGFDTLSHFNTSFRNLIGMSPTEFAQSQRK</sequence>
<dbReference type="InterPro" id="IPR018060">
    <property type="entry name" value="HTH_AraC"/>
</dbReference>
<keyword evidence="3" id="KW-0010">Activator</keyword>
<organism evidence="6 7">
    <name type="scientific">Terrimicrobium sacchariphilum</name>
    <dbReference type="NCBI Taxonomy" id="690879"/>
    <lineage>
        <taxon>Bacteria</taxon>
        <taxon>Pseudomonadati</taxon>
        <taxon>Verrucomicrobiota</taxon>
        <taxon>Terrimicrobiia</taxon>
        <taxon>Terrimicrobiales</taxon>
        <taxon>Terrimicrobiaceae</taxon>
        <taxon>Terrimicrobium</taxon>
    </lineage>
</organism>
<dbReference type="SMART" id="SM00342">
    <property type="entry name" value="HTH_ARAC"/>
    <property type="match status" value="1"/>
</dbReference>
<proteinExistence type="predicted"/>
<dbReference type="Proteomes" id="UP000076023">
    <property type="component" value="Unassembled WGS sequence"/>
</dbReference>
<dbReference type="Pfam" id="PF02311">
    <property type="entry name" value="AraC_binding"/>
    <property type="match status" value="1"/>
</dbReference>
<evidence type="ECO:0000256" key="2">
    <source>
        <dbReference type="ARBA" id="ARBA00023125"/>
    </source>
</evidence>